<feature type="transmembrane region" description="Helical" evidence="2">
    <location>
        <begin position="206"/>
        <end position="226"/>
    </location>
</feature>
<dbReference type="PANTHER" id="PTHR34967:SF1">
    <property type="entry name" value="OS02G0257200 PROTEIN"/>
    <property type="match status" value="1"/>
</dbReference>
<dbReference type="EMBL" id="JBBWWR010000002">
    <property type="protein sequence ID" value="KAK8969843.1"/>
    <property type="molecule type" value="Genomic_DNA"/>
</dbReference>
<proteinExistence type="predicted"/>
<feature type="region of interest" description="Disordered" evidence="1">
    <location>
        <begin position="263"/>
        <end position="303"/>
    </location>
</feature>
<feature type="transmembrane region" description="Helical" evidence="2">
    <location>
        <begin position="24"/>
        <end position="43"/>
    </location>
</feature>
<evidence type="ECO:0000313" key="3">
    <source>
        <dbReference type="EMBL" id="KAK8969843.1"/>
    </source>
</evidence>
<feature type="transmembrane region" description="Helical" evidence="2">
    <location>
        <begin position="98"/>
        <end position="120"/>
    </location>
</feature>
<accession>A0ABR2N133</accession>
<gene>
    <name evidence="3" type="ORF">KSP40_PGU011618</name>
</gene>
<evidence type="ECO:0000313" key="4">
    <source>
        <dbReference type="Proteomes" id="UP001412067"/>
    </source>
</evidence>
<sequence>MAKLASARDFRAYGPPRVRNRWEYINAAVYIFAAVLLAGGFAAQHSSAGDAKSGIVVLLIAIFLLAAVNIHDLVAHLAGIDFSLLLLEFDAQIAFVEIAVPLFVLVGDVLSAVGFVFLLIQKERGYNWRLEKHATNLLIAGPVFWLLGSIQNLCQVYERSNGHIQILQKSVQIPFLLGSLLFLVGGVFNMHEIFGHHSFRLVGKSWVWLSLFGSLFFLIGGLMNVVKVFKMQQMDGGRLEKLRGGALERLIGEREGRVPLILEGSGRHQPDKSSTHVPISGRAGEGTATPYKDVLVGGGGHEG</sequence>
<name>A0ABR2N133_9ASPA</name>
<comment type="caution">
    <text evidence="3">The sequence shown here is derived from an EMBL/GenBank/DDBJ whole genome shotgun (WGS) entry which is preliminary data.</text>
</comment>
<feature type="compositionally biased region" description="Basic and acidic residues" evidence="1">
    <location>
        <begin position="265"/>
        <end position="274"/>
    </location>
</feature>
<keyword evidence="4" id="KW-1185">Reference proteome</keyword>
<organism evidence="3 4">
    <name type="scientific">Platanthera guangdongensis</name>
    <dbReference type="NCBI Taxonomy" id="2320717"/>
    <lineage>
        <taxon>Eukaryota</taxon>
        <taxon>Viridiplantae</taxon>
        <taxon>Streptophyta</taxon>
        <taxon>Embryophyta</taxon>
        <taxon>Tracheophyta</taxon>
        <taxon>Spermatophyta</taxon>
        <taxon>Magnoliopsida</taxon>
        <taxon>Liliopsida</taxon>
        <taxon>Asparagales</taxon>
        <taxon>Orchidaceae</taxon>
        <taxon>Orchidoideae</taxon>
        <taxon>Orchideae</taxon>
        <taxon>Orchidinae</taxon>
        <taxon>Platanthera</taxon>
    </lineage>
</organism>
<evidence type="ECO:0000256" key="1">
    <source>
        <dbReference type="SAM" id="MobiDB-lite"/>
    </source>
</evidence>
<keyword evidence="2" id="KW-1133">Transmembrane helix</keyword>
<feature type="transmembrane region" description="Helical" evidence="2">
    <location>
        <begin position="173"/>
        <end position="194"/>
    </location>
</feature>
<dbReference type="Proteomes" id="UP001412067">
    <property type="component" value="Unassembled WGS sequence"/>
</dbReference>
<feature type="transmembrane region" description="Helical" evidence="2">
    <location>
        <begin position="55"/>
        <end position="78"/>
    </location>
</feature>
<keyword evidence="2" id="KW-0472">Membrane</keyword>
<reference evidence="3 4" key="1">
    <citation type="journal article" date="2022" name="Nat. Plants">
        <title>Genomes of leafy and leafless Platanthera orchids illuminate the evolution of mycoheterotrophy.</title>
        <authorList>
            <person name="Li M.H."/>
            <person name="Liu K.W."/>
            <person name="Li Z."/>
            <person name="Lu H.C."/>
            <person name="Ye Q.L."/>
            <person name="Zhang D."/>
            <person name="Wang J.Y."/>
            <person name="Li Y.F."/>
            <person name="Zhong Z.M."/>
            <person name="Liu X."/>
            <person name="Yu X."/>
            <person name="Liu D.K."/>
            <person name="Tu X.D."/>
            <person name="Liu B."/>
            <person name="Hao Y."/>
            <person name="Liao X.Y."/>
            <person name="Jiang Y.T."/>
            <person name="Sun W.H."/>
            <person name="Chen J."/>
            <person name="Chen Y.Q."/>
            <person name="Ai Y."/>
            <person name="Zhai J.W."/>
            <person name="Wu S.S."/>
            <person name="Zhou Z."/>
            <person name="Hsiao Y.Y."/>
            <person name="Wu W.L."/>
            <person name="Chen Y.Y."/>
            <person name="Lin Y.F."/>
            <person name="Hsu J.L."/>
            <person name="Li C.Y."/>
            <person name="Wang Z.W."/>
            <person name="Zhao X."/>
            <person name="Zhong W.Y."/>
            <person name="Ma X.K."/>
            <person name="Ma L."/>
            <person name="Huang J."/>
            <person name="Chen G.Z."/>
            <person name="Huang M.Z."/>
            <person name="Huang L."/>
            <person name="Peng D.H."/>
            <person name="Luo Y.B."/>
            <person name="Zou S.Q."/>
            <person name="Chen S.P."/>
            <person name="Lan S."/>
            <person name="Tsai W.C."/>
            <person name="Van de Peer Y."/>
            <person name="Liu Z.J."/>
        </authorList>
    </citation>
    <scope>NUCLEOTIDE SEQUENCE [LARGE SCALE GENOMIC DNA]</scope>
    <source>
        <strain evidence="3">Lor288</strain>
    </source>
</reference>
<evidence type="ECO:0000256" key="2">
    <source>
        <dbReference type="SAM" id="Phobius"/>
    </source>
</evidence>
<protein>
    <submittedName>
        <fullName evidence="3">Uncharacterized protein</fullName>
    </submittedName>
</protein>
<dbReference type="PANTHER" id="PTHR34967">
    <property type="entry name" value="OS02G0257200 PROTEIN"/>
    <property type="match status" value="1"/>
</dbReference>
<keyword evidence="2" id="KW-0812">Transmembrane</keyword>